<name>A0A931DDA9_9ACTN</name>
<dbReference type="RefSeq" id="WP_197009481.1">
    <property type="nucleotide sequence ID" value="NZ_BAABES010000013.1"/>
</dbReference>
<feature type="region of interest" description="Disordered" evidence="1">
    <location>
        <begin position="94"/>
        <end position="122"/>
    </location>
</feature>
<feature type="compositionally biased region" description="Gly residues" evidence="1">
    <location>
        <begin position="214"/>
        <end position="224"/>
    </location>
</feature>
<feature type="compositionally biased region" description="Basic and acidic residues" evidence="1">
    <location>
        <begin position="247"/>
        <end position="256"/>
    </location>
</feature>
<feature type="compositionally biased region" description="Basic and acidic residues" evidence="1">
    <location>
        <begin position="282"/>
        <end position="293"/>
    </location>
</feature>
<reference evidence="2" key="1">
    <citation type="submission" date="2020-11" db="EMBL/GenBank/DDBJ databases">
        <title>Sequencing the genomes of 1000 actinobacteria strains.</title>
        <authorList>
            <person name="Klenk H.-P."/>
        </authorList>
    </citation>
    <scope>NUCLEOTIDE SEQUENCE</scope>
    <source>
        <strain evidence="2">DSM 43175</strain>
    </source>
</reference>
<comment type="caution">
    <text evidence="2">The sequence shown here is derived from an EMBL/GenBank/DDBJ whole genome shotgun (WGS) entry which is preliminary data.</text>
</comment>
<feature type="region of interest" description="Disordered" evidence="1">
    <location>
        <begin position="138"/>
        <end position="308"/>
    </location>
</feature>
<gene>
    <name evidence="2" type="ORF">IW256_000601</name>
</gene>
<feature type="compositionally biased region" description="Low complexity" evidence="1">
    <location>
        <begin position="29"/>
        <end position="39"/>
    </location>
</feature>
<dbReference type="AlphaFoldDB" id="A0A931DDA9"/>
<protein>
    <submittedName>
        <fullName evidence="2">Uncharacterized protein</fullName>
    </submittedName>
</protein>
<keyword evidence="3" id="KW-1185">Reference proteome</keyword>
<feature type="compositionally biased region" description="Basic and acidic residues" evidence="1">
    <location>
        <begin position="265"/>
        <end position="274"/>
    </location>
</feature>
<sequence>MTERSQGGPDPAEPSTRGAAFPTPPSDAPPTASAPGGSTERPAATAPPGWDLTAVRRTDALLDALAGRGAAATEAAAGTADPAVRLLHALIRDVDEEPPRRQASPGERPSPPNGPRRRGSRTIVALGVAGAVLAGSGVAAAGGEPGDAAQGANAAGTPPGAYESGPGRAEAGKADASAALRPGAPVTPRLVVVPAAARDDDRHGAEAQRKGPASGPGGEAGGPRGVPPRVTHGDEDRPGRPPHSFRHAFDTWRERFGGPGPEFSAEPRPEGSDRTHRRAKKGRDEARGRDGGPEQRAPGRGRGGRDRR</sequence>
<evidence type="ECO:0000256" key="1">
    <source>
        <dbReference type="SAM" id="MobiDB-lite"/>
    </source>
</evidence>
<dbReference type="EMBL" id="JADOUA010000001">
    <property type="protein sequence ID" value="MBG6086488.1"/>
    <property type="molecule type" value="Genomic_DNA"/>
</dbReference>
<evidence type="ECO:0000313" key="2">
    <source>
        <dbReference type="EMBL" id="MBG6086488.1"/>
    </source>
</evidence>
<proteinExistence type="predicted"/>
<accession>A0A931DDA9</accession>
<feature type="compositionally biased region" description="Basic and acidic residues" evidence="1">
    <location>
        <begin position="197"/>
        <end position="209"/>
    </location>
</feature>
<feature type="region of interest" description="Disordered" evidence="1">
    <location>
        <begin position="1"/>
        <end position="52"/>
    </location>
</feature>
<dbReference type="Proteomes" id="UP000614047">
    <property type="component" value="Unassembled WGS sequence"/>
</dbReference>
<evidence type="ECO:0000313" key="3">
    <source>
        <dbReference type="Proteomes" id="UP000614047"/>
    </source>
</evidence>
<organism evidence="2 3">
    <name type="scientific">Actinomadura viridis</name>
    <dbReference type="NCBI Taxonomy" id="58110"/>
    <lineage>
        <taxon>Bacteria</taxon>
        <taxon>Bacillati</taxon>
        <taxon>Actinomycetota</taxon>
        <taxon>Actinomycetes</taxon>
        <taxon>Streptosporangiales</taxon>
        <taxon>Thermomonosporaceae</taxon>
        <taxon>Actinomadura</taxon>
    </lineage>
</organism>